<dbReference type="OrthoDB" id="3795764at2759"/>
<dbReference type="Proteomes" id="UP000799757">
    <property type="component" value="Unassembled WGS sequence"/>
</dbReference>
<accession>A0A6A6WTB0</accession>
<evidence type="ECO:0000313" key="2">
    <source>
        <dbReference type="Proteomes" id="UP000799757"/>
    </source>
</evidence>
<protein>
    <submittedName>
        <fullName evidence="1">Uncharacterized protein</fullName>
    </submittedName>
</protein>
<sequence length="151" mass="17453">MSPELEKKLYDDFPALYSNHTLPMTETSMCYGFRCGDGWYDLINRLSFDIAKIIATDERLDPKLYTASCVKEKFGTLRFYMNQSTDEIRKEIEKATLESAKTCELCGGEGEMQTDGWMSTICGPCELERNTQREEERRRLARRDSGLMDVD</sequence>
<reference evidence="1" key="1">
    <citation type="journal article" date="2020" name="Stud. Mycol.">
        <title>101 Dothideomycetes genomes: a test case for predicting lifestyles and emergence of pathogens.</title>
        <authorList>
            <person name="Haridas S."/>
            <person name="Albert R."/>
            <person name="Binder M."/>
            <person name="Bloem J."/>
            <person name="Labutti K."/>
            <person name="Salamov A."/>
            <person name="Andreopoulos B."/>
            <person name="Baker S."/>
            <person name="Barry K."/>
            <person name="Bills G."/>
            <person name="Bluhm B."/>
            <person name="Cannon C."/>
            <person name="Castanera R."/>
            <person name="Culley D."/>
            <person name="Daum C."/>
            <person name="Ezra D."/>
            <person name="Gonzalez J."/>
            <person name="Henrissat B."/>
            <person name="Kuo A."/>
            <person name="Liang C."/>
            <person name="Lipzen A."/>
            <person name="Lutzoni F."/>
            <person name="Magnuson J."/>
            <person name="Mondo S."/>
            <person name="Nolan M."/>
            <person name="Ohm R."/>
            <person name="Pangilinan J."/>
            <person name="Park H.-J."/>
            <person name="Ramirez L."/>
            <person name="Alfaro M."/>
            <person name="Sun H."/>
            <person name="Tritt A."/>
            <person name="Yoshinaga Y."/>
            <person name="Zwiers L.-H."/>
            <person name="Turgeon B."/>
            <person name="Goodwin S."/>
            <person name="Spatafora J."/>
            <person name="Crous P."/>
            <person name="Grigoriev I."/>
        </authorList>
    </citation>
    <scope>NUCLEOTIDE SEQUENCE</scope>
    <source>
        <strain evidence="1">CBS 109.77</strain>
    </source>
</reference>
<dbReference type="EMBL" id="MU002334">
    <property type="protein sequence ID" value="KAF2787312.1"/>
    <property type="molecule type" value="Genomic_DNA"/>
</dbReference>
<keyword evidence="2" id="KW-1185">Reference proteome</keyword>
<dbReference type="AlphaFoldDB" id="A0A6A6WTB0"/>
<proteinExistence type="predicted"/>
<gene>
    <name evidence="1" type="ORF">K505DRAFT_329768</name>
</gene>
<evidence type="ECO:0000313" key="1">
    <source>
        <dbReference type="EMBL" id="KAF2787312.1"/>
    </source>
</evidence>
<name>A0A6A6WTB0_9PLEO</name>
<organism evidence="1 2">
    <name type="scientific">Melanomma pulvis-pyrius CBS 109.77</name>
    <dbReference type="NCBI Taxonomy" id="1314802"/>
    <lineage>
        <taxon>Eukaryota</taxon>
        <taxon>Fungi</taxon>
        <taxon>Dikarya</taxon>
        <taxon>Ascomycota</taxon>
        <taxon>Pezizomycotina</taxon>
        <taxon>Dothideomycetes</taxon>
        <taxon>Pleosporomycetidae</taxon>
        <taxon>Pleosporales</taxon>
        <taxon>Melanommataceae</taxon>
        <taxon>Melanomma</taxon>
    </lineage>
</organism>